<dbReference type="GO" id="GO:0044218">
    <property type="term" value="C:other organism cell membrane"/>
    <property type="evidence" value="ECO:0007669"/>
    <property type="project" value="UniProtKB-KW"/>
</dbReference>
<dbReference type="PANTHER" id="PTHR40388">
    <property type="entry name" value="BRYOPORIN"/>
    <property type="match status" value="1"/>
</dbReference>
<evidence type="ECO:0000256" key="2">
    <source>
        <dbReference type="ARBA" id="ARBA00004532"/>
    </source>
</evidence>
<dbReference type="EMBL" id="JBJQND010000007">
    <property type="protein sequence ID" value="KAL3871390.1"/>
    <property type="molecule type" value="Genomic_DNA"/>
</dbReference>
<dbReference type="AlphaFoldDB" id="A0ABD3WFT1"/>
<evidence type="ECO:0000256" key="1">
    <source>
        <dbReference type="ARBA" id="ARBA00004175"/>
    </source>
</evidence>
<evidence type="ECO:0000313" key="7">
    <source>
        <dbReference type="Proteomes" id="UP001634394"/>
    </source>
</evidence>
<keyword evidence="3" id="KW-1052">Target cell membrane</keyword>
<keyword evidence="7" id="KW-1185">Reference proteome</keyword>
<keyword evidence="5" id="KW-0166">Nematocyst</keyword>
<accession>A0ABD3WFT1</accession>
<comment type="caution">
    <text evidence="6">The sequence shown here is derived from an EMBL/GenBank/DDBJ whole genome shotgun (WGS) entry which is preliminary data.</text>
</comment>
<evidence type="ECO:0000256" key="4">
    <source>
        <dbReference type="ARBA" id="ARBA00023298"/>
    </source>
</evidence>
<dbReference type="SUPFAM" id="SSF63724">
    <property type="entry name" value="Cytolysin/lectin"/>
    <property type="match status" value="1"/>
</dbReference>
<dbReference type="Proteomes" id="UP001634394">
    <property type="component" value="Unassembled WGS sequence"/>
</dbReference>
<dbReference type="PANTHER" id="PTHR40388:SF1">
    <property type="entry name" value="BRYOPORIN"/>
    <property type="match status" value="1"/>
</dbReference>
<comment type="subcellular location">
    <subcellularLocation>
        <location evidence="2">Nematocyst</location>
    </subcellularLocation>
    <subcellularLocation>
        <location evidence="1">Target cell membrane</location>
    </subcellularLocation>
</comment>
<reference evidence="6 7" key="1">
    <citation type="submission" date="2024-11" db="EMBL/GenBank/DDBJ databases">
        <title>Chromosome-level genome assembly of the freshwater bivalve Anodonta woodiana.</title>
        <authorList>
            <person name="Chen X."/>
        </authorList>
    </citation>
    <scope>NUCLEOTIDE SEQUENCE [LARGE SCALE GENOMIC DNA]</scope>
    <source>
        <strain evidence="6">MN2024</strain>
        <tissue evidence="6">Gills</tissue>
    </source>
</reference>
<evidence type="ECO:0000256" key="5">
    <source>
        <dbReference type="ARBA" id="ARBA00023331"/>
    </source>
</evidence>
<name>A0ABD3WFT1_SINWO</name>
<dbReference type="InterPro" id="IPR050677">
    <property type="entry name" value="Actinoporin_PFT"/>
</dbReference>
<dbReference type="InterPro" id="IPR015926">
    <property type="entry name" value="Cytolysin/lectin"/>
</dbReference>
<evidence type="ECO:0000313" key="6">
    <source>
        <dbReference type="EMBL" id="KAL3871390.1"/>
    </source>
</evidence>
<proteinExistence type="predicted"/>
<keyword evidence="4" id="KW-1053">Target membrane</keyword>
<keyword evidence="4" id="KW-0472">Membrane</keyword>
<evidence type="ECO:0000256" key="3">
    <source>
        <dbReference type="ARBA" id="ARBA00022537"/>
    </source>
</evidence>
<dbReference type="GO" id="GO:0042151">
    <property type="term" value="C:nematocyst"/>
    <property type="evidence" value="ECO:0007669"/>
    <property type="project" value="UniProtKB-SubCell"/>
</dbReference>
<organism evidence="6 7">
    <name type="scientific">Sinanodonta woodiana</name>
    <name type="common">Chinese pond mussel</name>
    <name type="synonym">Anodonta woodiana</name>
    <dbReference type="NCBI Taxonomy" id="1069815"/>
    <lineage>
        <taxon>Eukaryota</taxon>
        <taxon>Metazoa</taxon>
        <taxon>Spiralia</taxon>
        <taxon>Lophotrochozoa</taxon>
        <taxon>Mollusca</taxon>
        <taxon>Bivalvia</taxon>
        <taxon>Autobranchia</taxon>
        <taxon>Heteroconchia</taxon>
        <taxon>Palaeoheterodonta</taxon>
        <taxon>Unionida</taxon>
        <taxon>Unionoidea</taxon>
        <taxon>Unionidae</taxon>
        <taxon>Unioninae</taxon>
        <taxon>Sinanodonta</taxon>
    </lineage>
</organism>
<sequence>MALHILHSFGAGNANAGIHNSMVNALVDVSYRVTCQIKVDNLTNVILDSPVVSIGRGQVDIPPKHIQPGQSDLMVARNLPFNSTGTYGTVSWLLERENRRVVVMWAAPFNLDFYDNWLAVGMTESGVIDHAANNEWYKQMYYKKSDKLLRFSKMKYQNEIQTVTYKEDGIEISGTMSTGHRAQAMITIRPFDISNNDDSIK</sequence>
<gene>
    <name evidence="6" type="ORF">ACJMK2_039394</name>
</gene>
<dbReference type="Gene3D" id="2.60.270.20">
    <property type="entry name" value="Cytolysin/lectin"/>
    <property type="match status" value="1"/>
</dbReference>
<protein>
    <submittedName>
        <fullName evidence="6">Uncharacterized protein</fullName>
    </submittedName>
</protein>